<reference evidence="2" key="1">
    <citation type="submission" date="2022-08" db="EMBL/GenBank/DDBJ databases">
        <authorList>
            <person name="Kallberg Y."/>
            <person name="Tangrot J."/>
            <person name="Rosling A."/>
        </authorList>
    </citation>
    <scope>NUCLEOTIDE SEQUENCE</scope>
    <source>
        <strain evidence="2">Wild A</strain>
    </source>
</reference>
<dbReference type="CDD" id="cd09917">
    <property type="entry name" value="F-box_SF"/>
    <property type="match status" value="1"/>
</dbReference>
<evidence type="ECO:0000313" key="3">
    <source>
        <dbReference type="Proteomes" id="UP001153678"/>
    </source>
</evidence>
<dbReference type="Proteomes" id="UP001153678">
    <property type="component" value="Unassembled WGS sequence"/>
</dbReference>
<dbReference type="EMBL" id="CAMKVN010001439">
    <property type="protein sequence ID" value="CAI2175993.1"/>
    <property type="molecule type" value="Genomic_DNA"/>
</dbReference>
<dbReference type="AlphaFoldDB" id="A0A9W4WNX4"/>
<proteinExistence type="predicted"/>
<feature type="domain" description="F-box" evidence="1">
    <location>
        <begin position="31"/>
        <end position="83"/>
    </location>
</feature>
<accession>A0A9W4WNX4</accession>
<keyword evidence="3" id="KW-1185">Reference proteome</keyword>
<comment type="caution">
    <text evidence="2">The sequence shown here is derived from an EMBL/GenBank/DDBJ whole genome shotgun (WGS) entry which is preliminary data.</text>
</comment>
<dbReference type="OrthoDB" id="2322499at2759"/>
<protein>
    <submittedName>
        <fullName evidence="2">10132_t:CDS:1</fullName>
    </submittedName>
</protein>
<dbReference type="InterPro" id="IPR001810">
    <property type="entry name" value="F-box_dom"/>
</dbReference>
<dbReference type="InterPro" id="IPR036047">
    <property type="entry name" value="F-box-like_dom_sf"/>
</dbReference>
<name>A0A9W4WNX4_9GLOM</name>
<dbReference type="Pfam" id="PF00646">
    <property type="entry name" value="F-box"/>
    <property type="match status" value="1"/>
</dbReference>
<dbReference type="SUPFAM" id="SSF81383">
    <property type="entry name" value="F-box domain"/>
    <property type="match status" value="1"/>
</dbReference>
<evidence type="ECO:0000313" key="2">
    <source>
        <dbReference type="EMBL" id="CAI2175993.1"/>
    </source>
</evidence>
<dbReference type="Gene3D" id="1.20.1280.50">
    <property type="match status" value="1"/>
</dbReference>
<sequence length="474" mass="55951">MYESWEFVESQRHVYNLVDRFSSLTVSSSQRSFIVNFPCEVFIDICKFLPPVDLVTLSVVCKMFRNWLVARSNFGTEQIWRMARINWLPHLRTPPKGMSEQCYVFLNLIELGCQFCGSGKVDPNGQLPYDTPAKIYWCFRVRCCQRCFLEKSVTLKQIEDEGQVNRDVLQGLPYYYKKNRPIIYWRNQVEVAHQEYMKLDKIDIYKWSIEKSDHLRNLNKMIASCSVPDRSDSSKKCQIKLDSLINQLSFVVPNDANRSQLKVIVQLKRCPTYKKYTPNNQEARLAMSLLFNENHWILFQNFIRQEYEEKRIYAASRARRYDIFRKIYSMIPEKFSMNDPLVQYLPYCLSFKKPPFHNHDPTIPWIGNFLENTLIPTLCEEAAAIAKVGKCQPITTPSGVFKLLVNQRVFHCKLCEEGRMQVYDFGTVQWHLHKLHEIRRIVKKKMITVDYLAFGMSLLKRDSELVCFFYPLDG</sequence>
<organism evidence="2 3">
    <name type="scientific">Funneliformis geosporum</name>
    <dbReference type="NCBI Taxonomy" id="1117311"/>
    <lineage>
        <taxon>Eukaryota</taxon>
        <taxon>Fungi</taxon>
        <taxon>Fungi incertae sedis</taxon>
        <taxon>Mucoromycota</taxon>
        <taxon>Glomeromycotina</taxon>
        <taxon>Glomeromycetes</taxon>
        <taxon>Glomerales</taxon>
        <taxon>Glomeraceae</taxon>
        <taxon>Funneliformis</taxon>
    </lineage>
</organism>
<evidence type="ECO:0000259" key="1">
    <source>
        <dbReference type="PROSITE" id="PS50181"/>
    </source>
</evidence>
<gene>
    <name evidence="2" type="ORF">FWILDA_LOCUS7368</name>
</gene>
<dbReference type="PROSITE" id="PS50181">
    <property type="entry name" value="FBOX"/>
    <property type="match status" value="1"/>
</dbReference>